<reference evidence="1" key="1">
    <citation type="submission" date="2022-06" db="EMBL/GenBank/DDBJ databases">
        <title>Complete Genome Sequence of Arcanobacterium pinnipediorum strain DSM 28752 isolated from a harbour seal.</title>
        <authorList>
            <person name="Borowiak M."/>
            <person name="Kreitlow A."/>
            <person name="Alssahen M."/>
            <person name="Malorny B."/>
            <person name="Laemmler C."/>
            <person name="Prenger-Berninghoff E."/>
            <person name="Siebert U."/>
            <person name="Ploetz M."/>
            <person name="Abdulmawjood A."/>
        </authorList>
    </citation>
    <scope>NUCLEOTIDE SEQUENCE</scope>
    <source>
        <strain evidence="1">DSM 28752</strain>
    </source>
</reference>
<accession>A0ABY5AGP8</accession>
<name>A0ABY5AGP8_9ACTO</name>
<keyword evidence="2" id="KW-1185">Reference proteome</keyword>
<dbReference type="EMBL" id="CP099547">
    <property type="protein sequence ID" value="USR79383.1"/>
    <property type="molecule type" value="Genomic_DNA"/>
</dbReference>
<organism evidence="1 2">
    <name type="scientific">Arcanobacterium pinnipediorum</name>
    <dbReference type="NCBI Taxonomy" id="1503041"/>
    <lineage>
        <taxon>Bacteria</taxon>
        <taxon>Bacillati</taxon>
        <taxon>Actinomycetota</taxon>
        <taxon>Actinomycetes</taxon>
        <taxon>Actinomycetales</taxon>
        <taxon>Actinomycetaceae</taxon>
        <taxon>Arcanobacterium</taxon>
    </lineage>
</organism>
<proteinExistence type="predicted"/>
<dbReference type="InterPro" id="IPR014719">
    <property type="entry name" value="Ribosomal_bL12_C/ClpS-like"/>
</dbReference>
<keyword evidence="1" id="KW-0689">Ribosomal protein</keyword>
<dbReference type="Proteomes" id="UP001056109">
    <property type="component" value="Chromosome"/>
</dbReference>
<gene>
    <name evidence="1" type="ORF">NG665_08445</name>
</gene>
<dbReference type="Gene3D" id="3.30.1390.10">
    <property type="match status" value="1"/>
</dbReference>
<evidence type="ECO:0000313" key="1">
    <source>
        <dbReference type="EMBL" id="USR79383.1"/>
    </source>
</evidence>
<dbReference type="RefSeq" id="WP_252673254.1">
    <property type="nucleotide sequence ID" value="NZ_CP099547.1"/>
</dbReference>
<evidence type="ECO:0000313" key="2">
    <source>
        <dbReference type="Proteomes" id="UP001056109"/>
    </source>
</evidence>
<protein>
    <submittedName>
        <fullName evidence="1">50S ribosomal protein L7/L12</fullName>
    </submittedName>
</protein>
<dbReference type="GO" id="GO:0005840">
    <property type="term" value="C:ribosome"/>
    <property type="evidence" value="ECO:0007669"/>
    <property type="project" value="UniProtKB-KW"/>
</dbReference>
<sequence>MGKWFSQAREIERLRHEKQLLLHENQRLLALVAQLKEHVGEEAADVDTFAVSAEERLMAASGRKIAAIKAYRERTGADLVTAKNAIDSVS</sequence>
<keyword evidence="1" id="KW-0687">Ribonucleoprotein</keyword>